<dbReference type="Proteomes" id="UP000595897">
    <property type="component" value="Chromosome"/>
</dbReference>
<proteinExistence type="predicted"/>
<evidence type="ECO:0000313" key="2">
    <source>
        <dbReference type="EMBL" id="BCN28938.1"/>
    </source>
</evidence>
<dbReference type="GO" id="GO:0003677">
    <property type="term" value="F:DNA binding"/>
    <property type="evidence" value="ECO:0007669"/>
    <property type="project" value="InterPro"/>
</dbReference>
<dbReference type="EMBL" id="AP024169">
    <property type="protein sequence ID" value="BCN28938.1"/>
    <property type="molecule type" value="Genomic_DNA"/>
</dbReference>
<keyword evidence="3" id="KW-1185">Reference proteome</keyword>
<dbReference type="GO" id="GO:0009307">
    <property type="term" value="P:DNA restriction-modification system"/>
    <property type="evidence" value="ECO:0007669"/>
    <property type="project" value="InterPro"/>
</dbReference>
<dbReference type="SUPFAM" id="SSF52980">
    <property type="entry name" value="Restriction endonuclease-like"/>
    <property type="match status" value="1"/>
</dbReference>
<sequence length="291" mass="34251">MEKKEFDLWLDQLFSYEFLTECIPDQEMHQFLLDNIDSYSDEVILNILRCLLHSYWRPMDRNMAEQYKNPEVTKWFAEQEIPYNKSEYYHRIINDYEAWEGLTWIVQLVRNSPMDAIKALSLYLTSECGTMSDFRLIGIGQCIDIIEEKFIKNFTNKEMALLNLHPRKFEILIYELYCAMGYNSELTPATRDGGKDVIANRDSGHGIETLYIECKRYKTTALNPEIVNALFGVIMRNQEVSRGVIFTTVKVFSQLKDLIPRITVLEINEVILLLNSYLGYNWDERIDLLTN</sequence>
<dbReference type="InterPro" id="IPR007560">
    <property type="entry name" value="Restrct_endonuc_IV_Mrr"/>
</dbReference>
<evidence type="ECO:0000313" key="3">
    <source>
        <dbReference type="Proteomes" id="UP000595897"/>
    </source>
</evidence>
<dbReference type="InterPro" id="IPR011856">
    <property type="entry name" value="tRNA_endonuc-like_dom_sf"/>
</dbReference>
<dbReference type="KEGG" id="ahb:bsdtb5_02330"/>
<dbReference type="AlphaFoldDB" id="A0A7R7IAX6"/>
<dbReference type="RefSeq" id="WP_271714240.1">
    <property type="nucleotide sequence ID" value="NZ_AP024169.1"/>
</dbReference>
<dbReference type="GO" id="GO:0015666">
    <property type="term" value="F:restriction endodeoxyribonuclease activity"/>
    <property type="evidence" value="ECO:0007669"/>
    <property type="project" value="TreeGrafter"/>
</dbReference>
<reference evidence="2 3" key="1">
    <citation type="submission" date="2020-11" db="EMBL/GenBank/DDBJ databases">
        <title>Draft genome sequencing of a Lachnospiraceae strain isolated from anoxic soil subjected to BSD treatment.</title>
        <authorList>
            <person name="Uek A."/>
            <person name="Tonouchi A."/>
        </authorList>
    </citation>
    <scope>NUCLEOTIDE SEQUENCE [LARGE SCALE GENOMIC DNA]</scope>
    <source>
        <strain evidence="2 3">TB5</strain>
    </source>
</reference>
<evidence type="ECO:0000259" key="1">
    <source>
        <dbReference type="Pfam" id="PF04471"/>
    </source>
</evidence>
<feature type="domain" description="Restriction endonuclease type IV Mrr" evidence="1">
    <location>
        <begin position="162"/>
        <end position="251"/>
    </location>
</feature>
<dbReference type="PANTHER" id="PTHR30015">
    <property type="entry name" value="MRR RESTRICTION SYSTEM PROTEIN"/>
    <property type="match status" value="1"/>
</dbReference>
<gene>
    <name evidence="2" type="ORF">bsdtb5_02330</name>
</gene>
<dbReference type="InterPro" id="IPR011335">
    <property type="entry name" value="Restrct_endonuc-II-like"/>
</dbReference>
<organism evidence="2 3">
    <name type="scientific">Anaeromicropila herbilytica</name>
    <dbReference type="NCBI Taxonomy" id="2785025"/>
    <lineage>
        <taxon>Bacteria</taxon>
        <taxon>Bacillati</taxon>
        <taxon>Bacillota</taxon>
        <taxon>Clostridia</taxon>
        <taxon>Lachnospirales</taxon>
        <taxon>Lachnospiraceae</taxon>
        <taxon>Anaeromicropila</taxon>
    </lineage>
</organism>
<dbReference type="InterPro" id="IPR052906">
    <property type="entry name" value="Type_IV_Methyl-Rstrct_Enzyme"/>
</dbReference>
<dbReference type="Gene3D" id="3.40.1350.10">
    <property type="match status" value="1"/>
</dbReference>
<name>A0A7R7IAX6_9FIRM</name>
<accession>A0A7R7IAX6</accession>
<dbReference type="Pfam" id="PF04471">
    <property type="entry name" value="Mrr_cat"/>
    <property type="match status" value="1"/>
</dbReference>
<protein>
    <recommendedName>
        <fullName evidence="1">Restriction endonuclease type IV Mrr domain-containing protein</fullName>
    </recommendedName>
</protein>
<dbReference type="PANTHER" id="PTHR30015:SF7">
    <property type="entry name" value="TYPE IV METHYL-DIRECTED RESTRICTION ENZYME ECOKMRR"/>
    <property type="match status" value="1"/>
</dbReference>